<dbReference type="SUPFAM" id="SSF48208">
    <property type="entry name" value="Six-hairpin glycosidases"/>
    <property type="match status" value="1"/>
</dbReference>
<protein>
    <submittedName>
        <fullName evidence="1">Uncharacterized protein</fullName>
    </submittedName>
</protein>
<name>A0ABW0KJL1_9BACL</name>
<dbReference type="RefSeq" id="WP_270879177.1">
    <property type="nucleotide sequence ID" value="NZ_JAQFVF010000023.1"/>
</dbReference>
<dbReference type="InterPro" id="IPR008928">
    <property type="entry name" value="6-hairpin_glycosidase_sf"/>
</dbReference>
<organism evidence="1 2">
    <name type="scientific">Paenibacillus aestuarii</name>
    <dbReference type="NCBI Taxonomy" id="516965"/>
    <lineage>
        <taxon>Bacteria</taxon>
        <taxon>Bacillati</taxon>
        <taxon>Bacillota</taxon>
        <taxon>Bacilli</taxon>
        <taxon>Bacillales</taxon>
        <taxon>Paenibacillaceae</taxon>
        <taxon>Paenibacillus</taxon>
    </lineage>
</organism>
<accession>A0ABW0KJL1</accession>
<evidence type="ECO:0000313" key="2">
    <source>
        <dbReference type="Proteomes" id="UP001596044"/>
    </source>
</evidence>
<reference evidence="2" key="1">
    <citation type="journal article" date="2019" name="Int. J. Syst. Evol. Microbiol.">
        <title>The Global Catalogue of Microorganisms (GCM) 10K type strain sequencing project: providing services to taxonomists for standard genome sequencing and annotation.</title>
        <authorList>
            <consortium name="The Broad Institute Genomics Platform"/>
            <consortium name="The Broad Institute Genome Sequencing Center for Infectious Disease"/>
            <person name="Wu L."/>
            <person name="Ma J."/>
        </authorList>
    </citation>
    <scope>NUCLEOTIDE SEQUENCE [LARGE SCALE GENOMIC DNA]</scope>
    <source>
        <strain evidence="2">KACC 11904</strain>
    </source>
</reference>
<dbReference type="Proteomes" id="UP001596044">
    <property type="component" value="Unassembled WGS sequence"/>
</dbReference>
<proteinExistence type="predicted"/>
<sequence length="632" mass="72513">MRLNFVLPESIRQDDWQLELEPAFTPTFHWAPHLTPTDQHIIDQHSFRSPALIAQDERQLLILIPDLDLMLEGSPVRWYMDLDASRQIIKLGMSEYQVSGHVLYERKEGAVYPQGEVKIGFYLMTFEEPEMLANPWRPVLSFLWEKWGSPLVRSGAPLPMSAARHVQHAYHWAFQSWKEAVWQQFELNGATVGACTFIVNVTQSPNYPGTVNEREMRSIWNQAWFSSLRSAQGVYRYGKEIGDESLIRKANMTKELALSAPQRSGFFPSVIATEMEQIEVGGKLVNRSKGWETAHWGNSNRNPIQAWQSVKDAPYHVLDMSWTALLMLRWYESFDKDVRLLAYARSYAEALIELQDDRGFFPAWLDAHSLEPLDILSDSPETSLSATFLLKLAQLTGNETFASCALRAADAVVREIVPVGRWEDFETYWSCSSFGNKDHVGLKFSRNNMYKQCNFSMFWTAEALLACYEYTKEIRYLQLGERCLDEMLMTQASWQPPYIHVQALGGFGVMNCDGEWNDSRQSLFAELILAYGKELGREEYVERGIAALKCAFVMMYCPENPESMKQWEHAYPFFNERDYGFMMENYGHGGAVNDKGLGIGEFTIFDWGNGAAAEAYLRIKARYPELVSSYGL</sequence>
<gene>
    <name evidence="1" type="ORF">ACFPOG_32410</name>
</gene>
<comment type="caution">
    <text evidence="1">The sequence shown here is derived from an EMBL/GenBank/DDBJ whole genome shotgun (WGS) entry which is preliminary data.</text>
</comment>
<dbReference type="EMBL" id="JBHSMJ010000065">
    <property type="protein sequence ID" value="MFC5452916.1"/>
    <property type="molecule type" value="Genomic_DNA"/>
</dbReference>
<evidence type="ECO:0000313" key="1">
    <source>
        <dbReference type="EMBL" id="MFC5452916.1"/>
    </source>
</evidence>
<keyword evidence="2" id="KW-1185">Reference proteome</keyword>